<comment type="caution">
    <text evidence="1">The sequence shown here is derived from an EMBL/GenBank/DDBJ whole genome shotgun (WGS) entry which is preliminary data.</text>
</comment>
<accession>A0ABN7WHM1</accession>
<proteinExistence type="predicted"/>
<gene>
    <name evidence="1" type="ORF">GMARGA_LOCUS30927</name>
</gene>
<evidence type="ECO:0000313" key="2">
    <source>
        <dbReference type="Proteomes" id="UP000789901"/>
    </source>
</evidence>
<dbReference type="EMBL" id="CAJVQB010044800">
    <property type="protein sequence ID" value="CAG8832146.1"/>
    <property type="molecule type" value="Genomic_DNA"/>
</dbReference>
<keyword evidence="2" id="KW-1185">Reference proteome</keyword>
<dbReference type="Proteomes" id="UP000789901">
    <property type="component" value="Unassembled WGS sequence"/>
</dbReference>
<sequence>WSVVISPIHGSKAKLVFLNWDWTRPDYNISNDDKKNKKNNKDKFEISLEEVALNHVCK</sequence>
<name>A0ABN7WHM1_GIGMA</name>
<organism evidence="1 2">
    <name type="scientific">Gigaspora margarita</name>
    <dbReference type="NCBI Taxonomy" id="4874"/>
    <lineage>
        <taxon>Eukaryota</taxon>
        <taxon>Fungi</taxon>
        <taxon>Fungi incertae sedis</taxon>
        <taxon>Mucoromycota</taxon>
        <taxon>Glomeromycotina</taxon>
        <taxon>Glomeromycetes</taxon>
        <taxon>Diversisporales</taxon>
        <taxon>Gigasporaceae</taxon>
        <taxon>Gigaspora</taxon>
    </lineage>
</organism>
<protein>
    <submittedName>
        <fullName evidence="1">20586_t:CDS:1</fullName>
    </submittedName>
</protein>
<evidence type="ECO:0000313" key="1">
    <source>
        <dbReference type="EMBL" id="CAG8832146.1"/>
    </source>
</evidence>
<feature type="non-terminal residue" evidence="1">
    <location>
        <position position="58"/>
    </location>
</feature>
<feature type="non-terminal residue" evidence="1">
    <location>
        <position position="1"/>
    </location>
</feature>
<reference evidence="1 2" key="1">
    <citation type="submission" date="2021-06" db="EMBL/GenBank/DDBJ databases">
        <authorList>
            <person name="Kallberg Y."/>
            <person name="Tangrot J."/>
            <person name="Rosling A."/>
        </authorList>
    </citation>
    <scope>NUCLEOTIDE SEQUENCE [LARGE SCALE GENOMIC DNA]</scope>
    <source>
        <strain evidence="1 2">120-4 pot B 10/14</strain>
    </source>
</reference>